<evidence type="ECO:0000313" key="1">
    <source>
        <dbReference type="EMBL" id="OSY43461.1"/>
    </source>
</evidence>
<dbReference type="AlphaFoldDB" id="A0A1Y2N8D5"/>
<evidence type="ECO:0000313" key="2">
    <source>
        <dbReference type="Proteomes" id="UP000194360"/>
    </source>
</evidence>
<comment type="caution">
    <text evidence="1">The sequence shown here is derived from an EMBL/GenBank/DDBJ whole genome shotgun (WGS) entry which is preliminary data.</text>
</comment>
<dbReference type="EMBL" id="MIGB01000002">
    <property type="protein sequence ID" value="OSY43461.1"/>
    <property type="molecule type" value="Genomic_DNA"/>
</dbReference>
<proteinExistence type="predicted"/>
<accession>A0A1Y2N8D5</accession>
<organism evidence="1 2">
    <name type="scientific">Pseudonocardia autotrophica</name>
    <name type="common">Amycolata autotrophica</name>
    <name type="synonym">Nocardia autotrophica</name>
    <dbReference type="NCBI Taxonomy" id="2074"/>
    <lineage>
        <taxon>Bacteria</taxon>
        <taxon>Bacillati</taxon>
        <taxon>Actinomycetota</taxon>
        <taxon>Actinomycetes</taxon>
        <taxon>Pseudonocardiales</taxon>
        <taxon>Pseudonocardiaceae</taxon>
        <taxon>Pseudonocardia</taxon>
    </lineage>
</organism>
<name>A0A1Y2N8D5_PSEAH</name>
<reference evidence="1 2" key="1">
    <citation type="submission" date="2016-09" db="EMBL/GenBank/DDBJ databases">
        <title>Pseudonocardia autotrophica DSM535, a candidate organism with high potential of specific P450 cytochromes.</title>
        <authorList>
            <person name="Grumaz C."/>
            <person name="Vainshtein Y."/>
            <person name="Kirstahler P."/>
            <person name="Sohn K."/>
        </authorList>
    </citation>
    <scope>NUCLEOTIDE SEQUENCE [LARGE SCALE GENOMIC DNA]</scope>
    <source>
        <strain evidence="1 2">DSM 535</strain>
    </source>
</reference>
<dbReference type="Proteomes" id="UP000194360">
    <property type="component" value="Unassembled WGS sequence"/>
</dbReference>
<protein>
    <submittedName>
        <fullName evidence="1">Uncharacterized protein</fullName>
    </submittedName>
</protein>
<keyword evidence="2" id="KW-1185">Reference proteome</keyword>
<sequence length="46" mass="5242">MFQAKINHIIDTHTAHLAELLEACRRLDEAAVQYGLVEADNTESFR</sequence>
<gene>
    <name evidence="1" type="ORF">BG845_00404</name>
</gene>